<evidence type="ECO:0000259" key="8">
    <source>
        <dbReference type="PROSITE" id="PS50928"/>
    </source>
</evidence>
<gene>
    <name evidence="9" type="ORF">HNR75_001904</name>
</gene>
<feature type="transmembrane region" description="Helical" evidence="7">
    <location>
        <begin position="297"/>
        <end position="325"/>
    </location>
</feature>
<name>A0A841GA11_9GAMM</name>
<comment type="subcellular location">
    <subcellularLocation>
        <location evidence="1 7">Cell membrane</location>
        <topology evidence="1 7">Multi-pass membrane protein</topology>
    </subcellularLocation>
</comment>
<dbReference type="CDD" id="cd06261">
    <property type="entry name" value="TM_PBP2"/>
    <property type="match status" value="1"/>
</dbReference>
<keyword evidence="4 7" id="KW-0812">Transmembrane</keyword>
<evidence type="ECO:0000313" key="9">
    <source>
        <dbReference type="EMBL" id="MBB6055974.1"/>
    </source>
</evidence>
<dbReference type="InterPro" id="IPR045621">
    <property type="entry name" value="BPD_transp_1_N"/>
</dbReference>
<dbReference type="Proteomes" id="UP000585721">
    <property type="component" value="Unassembled WGS sequence"/>
</dbReference>
<keyword evidence="10" id="KW-1185">Reference proteome</keyword>
<comment type="similarity">
    <text evidence="7">Belongs to the binding-protein-dependent transport system permease family.</text>
</comment>
<evidence type="ECO:0000256" key="4">
    <source>
        <dbReference type="ARBA" id="ARBA00022692"/>
    </source>
</evidence>
<evidence type="ECO:0000256" key="6">
    <source>
        <dbReference type="ARBA" id="ARBA00023136"/>
    </source>
</evidence>
<sequence>MFGFIIKRLLAAIPLLLILSMISFFLIQIPPGDYADRVKSQAITMSGMSEQDAQQMADKYREDHGMNAPLPMQYVRWVGNIVTKGDFGDSYTYNKPISQLIMDRLPMTLLIALMCHFGSTVIGTLLGIFVATRQYSIADTVVTIFAFIGMTTPRFVLALIMLYLLVFHFNSTNVAALFSPEYTMAPWSLAKFGNLLVHIWPVLLVAIFGGMAQNLRVMRSNMLDVMQAQYVETARAKGLSPMRVLFRHIVPNALHPMIMFQGVALPYMIAGELEIAIVFALPTVGPLIVQAMQDQDVFVVASCMLILATTLVIGNLIADITLALLDPRVRLS</sequence>
<keyword evidence="2 7" id="KW-0813">Transport</keyword>
<evidence type="ECO:0000256" key="1">
    <source>
        <dbReference type="ARBA" id="ARBA00004651"/>
    </source>
</evidence>
<feature type="transmembrane region" description="Helical" evidence="7">
    <location>
        <begin position="264"/>
        <end position="285"/>
    </location>
</feature>
<dbReference type="EMBL" id="JACHGR010000006">
    <property type="protein sequence ID" value="MBB6055974.1"/>
    <property type="molecule type" value="Genomic_DNA"/>
</dbReference>
<dbReference type="Pfam" id="PF19300">
    <property type="entry name" value="BPD_transp_1_N"/>
    <property type="match status" value="1"/>
</dbReference>
<dbReference type="Pfam" id="PF00528">
    <property type="entry name" value="BPD_transp_1"/>
    <property type="match status" value="1"/>
</dbReference>
<accession>A0A841GA11</accession>
<feature type="domain" description="ABC transmembrane type-1" evidence="8">
    <location>
        <begin position="105"/>
        <end position="317"/>
    </location>
</feature>
<feature type="transmembrane region" description="Helical" evidence="7">
    <location>
        <begin position="189"/>
        <end position="212"/>
    </location>
</feature>
<evidence type="ECO:0000313" key="10">
    <source>
        <dbReference type="Proteomes" id="UP000585721"/>
    </source>
</evidence>
<organism evidence="9 10">
    <name type="scientific">Tolumonas osonensis</name>
    <dbReference type="NCBI Taxonomy" id="675874"/>
    <lineage>
        <taxon>Bacteria</taxon>
        <taxon>Pseudomonadati</taxon>
        <taxon>Pseudomonadota</taxon>
        <taxon>Gammaproteobacteria</taxon>
        <taxon>Aeromonadales</taxon>
        <taxon>Aeromonadaceae</taxon>
        <taxon>Tolumonas</taxon>
    </lineage>
</organism>
<protein>
    <submittedName>
        <fullName evidence="9">Peptide/nickel transport system permease protein</fullName>
    </submittedName>
</protein>
<feature type="transmembrane region" description="Helical" evidence="7">
    <location>
        <begin position="109"/>
        <end position="132"/>
    </location>
</feature>
<evidence type="ECO:0000256" key="3">
    <source>
        <dbReference type="ARBA" id="ARBA00022475"/>
    </source>
</evidence>
<dbReference type="PROSITE" id="PS50928">
    <property type="entry name" value="ABC_TM1"/>
    <property type="match status" value="1"/>
</dbReference>
<proteinExistence type="inferred from homology"/>
<keyword evidence="6 7" id="KW-0472">Membrane</keyword>
<feature type="transmembrane region" description="Helical" evidence="7">
    <location>
        <begin position="9"/>
        <end position="29"/>
    </location>
</feature>
<dbReference type="InterPro" id="IPR000515">
    <property type="entry name" value="MetI-like"/>
</dbReference>
<dbReference type="Gene3D" id="1.10.3720.10">
    <property type="entry name" value="MetI-like"/>
    <property type="match status" value="1"/>
</dbReference>
<dbReference type="SUPFAM" id="SSF161098">
    <property type="entry name" value="MetI-like"/>
    <property type="match status" value="1"/>
</dbReference>
<dbReference type="AlphaFoldDB" id="A0A841GA11"/>
<keyword evidence="5 7" id="KW-1133">Transmembrane helix</keyword>
<evidence type="ECO:0000256" key="7">
    <source>
        <dbReference type="RuleBase" id="RU363032"/>
    </source>
</evidence>
<dbReference type="InterPro" id="IPR035906">
    <property type="entry name" value="MetI-like_sf"/>
</dbReference>
<feature type="transmembrane region" description="Helical" evidence="7">
    <location>
        <begin position="144"/>
        <end position="169"/>
    </location>
</feature>
<keyword evidence="3" id="KW-1003">Cell membrane</keyword>
<dbReference type="RefSeq" id="WP_188026719.1">
    <property type="nucleotide sequence ID" value="NZ_JACHGR010000006.1"/>
</dbReference>
<comment type="caution">
    <text evidence="9">The sequence shown here is derived from an EMBL/GenBank/DDBJ whole genome shotgun (WGS) entry which is preliminary data.</text>
</comment>
<dbReference type="PANTHER" id="PTHR30465">
    <property type="entry name" value="INNER MEMBRANE ABC TRANSPORTER"/>
    <property type="match status" value="1"/>
</dbReference>
<dbReference type="GO" id="GO:0055085">
    <property type="term" value="P:transmembrane transport"/>
    <property type="evidence" value="ECO:0007669"/>
    <property type="project" value="InterPro"/>
</dbReference>
<evidence type="ECO:0000256" key="2">
    <source>
        <dbReference type="ARBA" id="ARBA00022448"/>
    </source>
</evidence>
<dbReference type="PANTHER" id="PTHR30465:SF43">
    <property type="entry name" value="OLIGOPEPTIDE ABC TRANSPORTER, PERMEASE PROTEIN"/>
    <property type="match status" value="1"/>
</dbReference>
<reference evidence="9 10" key="1">
    <citation type="submission" date="2020-08" db="EMBL/GenBank/DDBJ databases">
        <title>Genomic Encyclopedia of Type Strains, Phase IV (KMG-IV): sequencing the most valuable type-strain genomes for metagenomic binning, comparative biology and taxonomic classification.</title>
        <authorList>
            <person name="Goeker M."/>
        </authorList>
    </citation>
    <scope>NUCLEOTIDE SEQUENCE [LARGE SCALE GENOMIC DNA]</scope>
    <source>
        <strain evidence="9 10">DSM 22975</strain>
    </source>
</reference>
<evidence type="ECO:0000256" key="5">
    <source>
        <dbReference type="ARBA" id="ARBA00022989"/>
    </source>
</evidence>
<dbReference type="GO" id="GO:0005886">
    <property type="term" value="C:plasma membrane"/>
    <property type="evidence" value="ECO:0007669"/>
    <property type="project" value="UniProtKB-SubCell"/>
</dbReference>